<evidence type="ECO:0000313" key="1">
    <source>
        <dbReference type="EMBL" id="RGD56581.1"/>
    </source>
</evidence>
<sequence length="185" mass="19736">MANSYARPVLRTADLNEALRAAGRLLDLADTRELEVDFDARVPDARALERLLGLLPGAEWWADGAGHGSSDRGDPPSAHLPVRLMGWGMSADVVRPVLAAAGACPVSVRWDFSGWPEAPDIGLGAGGPRGAYVTVCAHARDLDLTEPAADHTVFVHVKHVEAERAPWLAARVGLQVIGELVMAPW</sequence>
<dbReference type="AlphaFoldDB" id="A0A372ZLG0"/>
<keyword evidence="2" id="KW-1185">Reference proteome</keyword>
<dbReference type="Proteomes" id="UP000263377">
    <property type="component" value="Unassembled WGS sequence"/>
</dbReference>
<comment type="caution">
    <text evidence="1">The sequence shown here is derived from an EMBL/GenBank/DDBJ whole genome shotgun (WGS) entry which is preliminary data.</text>
</comment>
<dbReference type="RefSeq" id="WP_117485082.1">
    <property type="nucleotide sequence ID" value="NZ_QVIG01000001.1"/>
</dbReference>
<organism evidence="1 2">
    <name type="scientific">Kitasatospora xanthocidica</name>
    <dbReference type="NCBI Taxonomy" id="83382"/>
    <lineage>
        <taxon>Bacteria</taxon>
        <taxon>Bacillati</taxon>
        <taxon>Actinomycetota</taxon>
        <taxon>Actinomycetes</taxon>
        <taxon>Kitasatosporales</taxon>
        <taxon>Streptomycetaceae</taxon>
        <taxon>Kitasatospora</taxon>
    </lineage>
</organism>
<proteinExistence type="predicted"/>
<reference evidence="1 2" key="1">
    <citation type="submission" date="2018-08" db="EMBL/GenBank/DDBJ databases">
        <title>Diversity &amp; Physiological Properties of Lignin-Decomposing Actinobacteria from Soil.</title>
        <authorList>
            <person name="Roh S.G."/>
            <person name="Kim S.B."/>
        </authorList>
    </citation>
    <scope>NUCLEOTIDE SEQUENCE [LARGE SCALE GENOMIC DNA]</scope>
    <source>
        <strain evidence="1 2">MMS17-GH009</strain>
    </source>
</reference>
<evidence type="ECO:0000313" key="2">
    <source>
        <dbReference type="Proteomes" id="UP000263377"/>
    </source>
</evidence>
<name>A0A372ZLG0_9ACTN</name>
<dbReference type="EMBL" id="QVIG01000001">
    <property type="protein sequence ID" value="RGD56581.1"/>
    <property type="molecule type" value="Genomic_DNA"/>
</dbReference>
<protein>
    <submittedName>
        <fullName evidence="1">Uncharacterized protein</fullName>
    </submittedName>
</protein>
<accession>A0A372ZLG0</accession>
<gene>
    <name evidence="1" type="ORF">DR950_01135</name>
</gene>